<dbReference type="InterPro" id="IPR023796">
    <property type="entry name" value="Serpin_dom"/>
</dbReference>
<evidence type="ECO:0000256" key="2">
    <source>
        <dbReference type="RuleBase" id="RU000411"/>
    </source>
</evidence>
<organism evidence="4 5">
    <name type="scientific">Thelohanellus kitauei</name>
    <name type="common">Myxosporean</name>
    <dbReference type="NCBI Taxonomy" id="669202"/>
    <lineage>
        <taxon>Eukaryota</taxon>
        <taxon>Metazoa</taxon>
        <taxon>Cnidaria</taxon>
        <taxon>Myxozoa</taxon>
        <taxon>Myxosporea</taxon>
        <taxon>Bivalvulida</taxon>
        <taxon>Platysporina</taxon>
        <taxon>Myxobolidae</taxon>
        <taxon>Thelohanellus</taxon>
    </lineage>
</organism>
<feature type="domain" description="Serpin" evidence="3">
    <location>
        <begin position="1"/>
        <end position="213"/>
    </location>
</feature>
<dbReference type="OrthoDB" id="5966977at2759"/>
<dbReference type="CDD" id="cd00172">
    <property type="entry name" value="serpin"/>
    <property type="match status" value="1"/>
</dbReference>
<dbReference type="SUPFAM" id="SSF56574">
    <property type="entry name" value="Serpins"/>
    <property type="match status" value="1"/>
</dbReference>
<name>A0A0C2IA28_THEKT</name>
<evidence type="ECO:0000313" key="5">
    <source>
        <dbReference type="Proteomes" id="UP000031668"/>
    </source>
</evidence>
<dbReference type="Gene3D" id="3.30.497.10">
    <property type="entry name" value="Antithrombin, subunit I, domain 2"/>
    <property type="match status" value="1"/>
</dbReference>
<proteinExistence type="inferred from homology"/>
<evidence type="ECO:0000256" key="1">
    <source>
        <dbReference type="ARBA" id="ARBA00009500"/>
    </source>
</evidence>
<protein>
    <submittedName>
        <fullName evidence="4">Serine proteinase inhibitor A3K</fullName>
    </submittedName>
</protein>
<comment type="similarity">
    <text evidence="1 2">Belongs to the serpin family.</text>
</comment>
<sequence>MLINVIFFKSEWKNSFNVDYSYIDKFHKKSGSDVEVEFTKQNGFVGVFDDEKNRFQALCLDFKFNDLVGLFVQFSKDKTVHGLISILQFADLKNCVDLIHCINLKVSIPKFKIQSMSSVNEILYHMGVTEIFDDLRCNLQNISNQPLKVDDIVHSSTVEIDEKGVVASAATAVRVNCKAFVKRSGFILDSPLLFIILDRQTNLPLFMNAIHDPTQL</sequence>
<dbReference type="GO" id="GO:0004867">
    <property type="term" value="F:serine-type endopeptidase inhibitor activity"/>
    <property type="evidence" value="ECO:0007669"/>
    <property type="project" value="InterPro"/>
</dbReference>
<dbReference type="SMART" id="SM00093">
    <property type="entry name" value="SERPIN"/>
    <property type="match status" value="1"/>
</dbReference>
<keyword evidence="5" id="KW-1185">Reference proteome</keyword>
<comment type="caution">
    <text evidence="4">The sequence shown here is derived from an EMBL/GenBank/DDBJ whole genome shotgun (WGS) entry which is preliminary data.</text>
</comment>
<dbReference type="PANTHER" id="PTHR11461:SF211">
    <property type="entry name" value="GH10112P-RELATED"/>
    <property type="match status" value="1"/>
</dbReference>
<evidence type="ECO:0000313" key="4">
    <source>
        <dbReference type="EMBL" id="KII62098.1"/>
    </source>
</evidence>
<dbReference type="InterPro" id="IPR000215">
    <property type="entry name" value="Serpin_fam"/>
</dbReference>
<dbReference type="EMBL" id="JWZT01005111">
    <property type="protein sequence ID" value="KII62098.1"/>
    <property type="molecule type" value="Genomic_DNA"/>
</dbReference>
<dbReference type="PANTHER" id="PTHR11461">
    <property type="entry name" value="SERINE PROTEASE INHIBITOR, SERPIN"/>
    <property type="match status" value="1"/>
</dbReference>
<reference evidence="4 5" key="1">
    <citation type="journal article" date="2014" name="Genome Biol. Evol.">
        <title>The genome of the myxosporean Thelohanellus kitauei shows adaptations to nutrient acquisition within its fish host.</title>
        <authorList>
            <person name="Yang Y."/>
            <person name="Xiong J."/>
            <person name="Zhou Z."/>
            <person name="Huo F."/>
            <person name="Miao W."/>
            <person name="Ran C."/>
            <person name="Liu Y."/>
            <person name="Zhang J."/>
            <person name="Feng J."/>
            <person name="Wang M."/>
            <person name="Wang M."/>
            <person name="Wang L."/>
            <person name="Yao B."/>
        </authorList>
    </citation>
    <scope>NUCLEOTIDE SEQUENCE [LARGE SCALE GENOMIC DNA]</scope>
    <source>
        <strain evidence="4">Wuqing</strain>
    </source>
</reference>
<dbReference type="InterPro" id="IPR036186">
    <property type="entry name" value="Serpin_sf"/>
</dbReference>
<dbReference type="AlphaFoldDB" id="A0A0C2IA28"/>
<accession>A0A0C2IA28</accession>
<dbReference type="GO" id="GO:0005615">
    <property type="term" value="C:extracellular space"/>
    <property type="evidence" value="ECO:0007669"/>
    <property type="project" value="InterPro"/>
</dbReference>
<evidence type="ECO:0000259" key="3">
    <source>
        <dbReference type="SMART" id="SM00093"/>
    </source>
</evidence>
<dbReference type="Proteomes" id="UP000031668">
    <property type="component" value="Unassembled WGS sequence"/>
</dbReference>
<dbReference type="InterPro" id="IPR042178">
    <property type="entry name" value="Serpin_sf_1"/>
</dbReference>
<dbReference type="Gene3D" id="2.30.39.10">
    <property type="entry name" value="Alpha-1-antitrypsin, domain 1"/>
    <property type="match status" value="1"/>
</dbReference>
<dbReference type="InterPro" id="IPR042185">
    <property type="entry name" value="Serpin_sf_2"/>
</dbReference>
<dbReference type="Pfam" id="PF00079">
    <property type="entry name" value="Serpin"/>
    <property type="match status" value="1"/>
</dbReference>
<gene>
    <name evidence="4" type="ORF">RF11_05529</name>
</gene>